<keyword evidence="2" id="KW-0012">Acyltransferase</keyword>
<feature type="compositionally biased region" description="Basic residues" evidence="1">
    <location>
        <begin position="11"/>
        <end position="37"/>
    </location>
</feature>
<feature type="compositionally biased region" description="Basic and acidic residues" evidence="1">
    <location>
        <begin position="137"/>
        <end position="220"/>
    </location>
</feature>
<evidence type="ECO:0000313" key="2">
    <source>
        <dbReference type="EMBL" id="CAA9362272.1"/>
    </source>
</evidence>
<feature type="region of interest" description="Disordered" evidence="1">
    <location>
        <begin position="1"/>
        <end position="268"/>
    </location>
</feature>
<dbReference type="EC" id="2.3.1.168" evidence="2"/>
<evidence type="ECO:0000256" key="1">
    <source>
        <dbReference type="SAM" id="MobiDB-lite"/>
    </source>
</evidence>
<feature type="compositionally biased region" description="Basic residues" evidence="1">
    <location>
        <begin position="240"/>
        <end position="252"/>
    </location>
</feature>
<feature type="compositionally biased region" description="Low complexity" evidence="1">
    <location>
        <begin position="1"/>
        <end position="10"/>
    </location>
</feature>
<dbReference type="GO" id="GO:0043754">
    <property type="term" value="F:dihydrolipoamide branched chain acyltransferase activity"/>
    <property type="evidence" value="ECO:0007669"/>
    <property type="project" value="UniProtKB-EC"/>
</dbReference>
<feature type="compositionally biased region" description="Basic and acidic residues" evidence="1">
    <location>
        <begin position="58"/>
        <end position="68"/>
    </location>
</feature>
<feature type="compositionally biased region" description="Basic residues" evidence="1">
    <location>
        <begin position="69"/>
        <end position="78"/>
    </location>
</feature>
<keyword evidence="2" id="KW-0808">Transferase</keyword>
<feature type="compositionally biased region" description="Basic and acidic residues" evidence="1">
    <location>
        <begin position="254"/>
        <end position="268"/>
    </location>
</feature>
<reference evidence="2" key="1">
    <citation type="submission" date="2020-02" db="EMBL/GenBank/DDBJ databases">
        <authorList>
            <person name="Meier V. D."/>
        </authorList>
    </citation>
    <scope>NUCLEOTIDE SEQUENCE</scope>
    <source>
        <strain evidence="2">AVDCRST_MAG11</strain>
    </source>
</reference>
<feature type="non-terminal residue" evidence="2">
    <location>
        <position position="1"/>
    </location>
</feature>
<dbReference type="AlphaFoldDB" id="A0A6J4MNF9"/>
<proteinExistence type="predicted"/>
<feature type="compositionally biased region" description="Basic residues" evidence="1">
    <location>
        <begin position="221"/>
        <end position="230"/>
    </location>
</feature>
<organism evidence="2">
    <name type="scientific">uncultured Gemmatimonadaceae bacterium</name>
    <dbReference type="NCBI Taxonomy" id="246130"/>
    <lineage>
        <taxon>Bacteria</taxon>
        <taxon>Pseudomonadati</taxon>
        <taxon>Gemmatimonadota</taxon>
        <taxon>Gemmatimonadia</taxon>
        <taxon>Gemmatimonadales</taxon>
        <taxon>Gemmatimonadaceae</taxon>
        <taxon>environmental samples</taxon>
    </lineage>
</organism>
<protein>
    <submittedName>
        <fullName evidence="2">Dihydrolipoamide acyltransferase component of branched-chain alpha-keto acid dehydrogenase complex</fullName>
        <ecNumber evidence="2">2.3.1.168</ecNumber>
    </submittedName>
</protein>
<accession>A0A6J4MNF9</accession>
<gene>
    <name evidence="2" type="ORF">AVDCRST_MAG11-4202</name>
</gene>
<feature type="non-terminal residue" evidence="2">
    <location>
        <position position="268"/>
    </location>
</feature>
<feature type="compositionally biased region" description="Basic and acidic residues" evidence="1">
    <location>
        <begin position="111"/>
        <end position="122"/>
    </location>
</feature>
<name>A0A6J4MNF9_9BACT</name>
<dbReference type="EMBL" id="CADCTU010000900">
    <property type="protein sequence ID" value="CAA9362272.1"/>
    <property type="molecule type" value="Genomic_DNA"/>
</dbReference>
<sequence>AGRPVGARGVARARRRQWGGARRPARARRRVAPRRRGRADEPDPPAHGGAHDALAPLERARHELLRDRPHARRAHPRQAARGVRARDGREAHVPAVYHQGGRRRPQGVPDAQRRGAGQRDRAAQAVQHRHRGGARLGADRPGDQERRRPVAHRPHAEPQRPRQPRAGEEAAARRGAERDVHHHEPGRLRVADGHADHPRSHVGDHGRRRDREAAEGDHGPGRRGHDRRAHLQLLLDVVRPPHRGRRRRRPLHGARQEAARDVPGDRVL</sequence>